<reference evidence="1 2" key="1">
    <citation type="submission" date="2017-08" db="EMBL/GenBank/DDBJ databases">
        <title>Acidophilic green algal genome provides insights into adaptation to an acidic environment.</title>
        <authorList>
            <person name="Hirooka S."/>
            <person name="Hirose Y."/>
            <person name="Kanesaki Y."/>
            <person name="Higuchi S."/>
            <person name="Fujiwara T."/>
            <person name="Onuma R."/>
            <person name="Era A."/>
            <person name="Ohbayashi R."/>
            <person name="Uzuka A."/>
            <person name="Nozaki H."/>
            <person name="Yoshikawa H."/>
            <person name="Miyagishima S.Y."/>
        </authorList>
    </citation>
    <scope>NUCLEOTIDE SEQUENCE [LARGE SCALE GENOMIC DNA]</scope>
    <source>
        <strain evidence="1 2">NIES-2499</strain>
    </source>
</reference>
<accession>A0A250WQC6</accession>
<organism evidence="1 2">
    <name type="scientific">Chlamydomonas eustigma</name>
    <dbReference type="NCBI Taxonomy" id="1157962"/>
    <lineage>
        <taxon>Eukaryota</taxon>
        <taxon>Viridiplantae</taxon>
        <taxon>Chlorophyta</taxon>
        <taxon>core chlorophytes</taxon>
        <taxon>Chlorophyceae</taxon>
        <taxon>CS clade</taxon>
        <taxon>Chlamydomonadales</taxon>
        <taxon>Chlamydomonadaceae</taxon>
        <taxon>Chlamydomonas</taxon>
    </lineage>
</organism>
<keyword evidence="2" id="KW-1185">Reference proteome</keyword>
<comment type="caution">
    <text evidence="1">The sequence shown here is derived from an EMBL/GenBank/DDBJ whole genome shotgun (WGS) entry which is preliminary data.</text>
</comment>
<sequence>MRNDSRRYISLVSMLLSEHEDKKHSSSVHSGGPKKVIVKGTAKRAKVRTEDWHGKEVQALATVYTEYKLSFESVRWKSSLQACNKTAVQKAKEMAESIKYASHRGMKEVDNRVESLKTHLKAITDMDRRLSGWEDWWALRDAAYRQHGKDALEKLAGLPSTMPKGGKSYYTREIHDILATIEAVRPKDDVSLVFDLCTTPPDNLDIIPTDESDDDGAESSHPKVFCLRPPLQLISPAVTDLAGTDLLWLQGDFSAAHPSMLAKASK</sequence>
<name>A0A250WQC6_9CHLO</name>
<dbReference type="AlphaFoldDB" id="A0A250WQC6"/>
<dbReference type="EMBL" id="BEGY01000001">
    <property type="protein sequence ID" value="GAX72906.1"/>
    <property type="molecule type" value="Genomic_DNA"/>
</dbReference>
<gene>
    <name evidence="1" type="ORF">CEUSTIGMA_g361.t1</name>
</gene>
<evidence type="ECO:0000313" key="2">
    <source>
        <dbReference type="Proteomes" id="UP000232323"/>
    </source>
</evidence>
<dbReference type="Proteomes" id="UP000232323">
    <property type="component" value="Unassembled WGS sequence"/>
</dbReference>
<evidence type="ECO:0000313" key="1">
    <source>
        <dbReference type="EMBL" id="GAX72906.1"/>
    </source>
</evidence>
<proteinExistence type="predicted"/>
<protein>
    <submittedName>
        <fullName evidence="1">Uncharacterized protein</fullName>
    </submittedName>
</protein>